<evidence type="ECO:0000256" key="9">
    <source>
        <dbReference type="ARBA" id="ARBA00023186"/>
    </source>
</evidence>
<keyword evidence="8" id="KW-1015">Disulfide bond</keyword>
<keyword evidence="13" id="KW-1185">Reference proteome</keyword>
<feature type="signal peptide" evidence="11">
    <location>
        <begin position="1"/>
        <end position="23"/>
    </location>
</feature>
<evidence type="ECO:0000256" key="7">
    <source>
        <dbReference type="ARBA" id="ARBA00022729"/>
    </source>
</evidence>
<evidence type="ECO:0000256" key="5">
    <source>
        <dbReference type="ARBA" id="ARBA00022525"/>
    </source>
</evidence>
<dbReference type="InterPro" id="IPR007945">
    <property type="entry name" value="Secretogranin_V"/>
</dbReference>
<keyword evidence="7 11" id="KW-0732">Signal</keyword>
<sequence length="202" mass="21898">MGSAVRLSLLSLLLCLQLGRAPARSPRTADQVSEADIQRLLHGVMEQLGIARPRVEYPAHQATNIVGPQSIQGGAHEGLQHLGPYGNIPNIVAELTGDNVPKDFSDDHSYPDPPNPCPLGKTAADGCLENAPDTAEFSREFQKHQHLFDPEHDYPALAKWSVNPYLLGQRLDNVVAKKSVPHFSEEEEEDGPSVPAASKSTT</sequence>
<keyword evidence="6" id="KW-0765">Sulfation</keyword>
<evidence type="ECO:0000256" key="6">
    <source>
        <dbReference type="ARBA" id="ARBA00022641"/>
    </source>
</evidence>
<dbReference type="GeneTree" id="ENSGT00390000009816"/>
<feature type="chain" id="PRO_5044188503" description="Neuroendocrine protein 7B2" evidence="11">
    <location>
        <begin position="24"/>
        <end position="202"/>
    </location>
</feature>
<dbReference type="GO" id="GO:0005576">
    <property type="term" value="C:extracellular region"/>
    <property type="evidence" value="ECO:0007669"/>
    <property type="project" value="UniProtKB-SubCell"/>
</dbReference>
<evidence type="ECO:0000256" key="11">
    <source>
        <dbReference type="SAM" id="SignalP"/>
    </source>
</evidence>
<reference evidence="12 13" key="1">
    <citation type="submission" date="2018-05" db="EMBL/GenBank/DDBJ databases">
        <authorList>
            <person name="Datahose"/>
        </authorList>
    </citation>
    <scope>NUCLEOTIDE SEQUENCE</scope>
</reference>
<proteinExistence type="inferred from homology"/>
<dbReference type="Proteomes" id="UP000265100">
    <property type="component" value="Chromosome 15"/>
</dbReference>
<keyword evidence="9" id="KW-0143">Chaperone</keyword>
<keyword evidence="4" id="KW-0813">Transport</keyword>
<evidence type="ECO:0000256" key="10">
    <source>
        <dbReference type="SAM" id="MobiDB-lite"/>
    </source>
</evidence>
<dbReference type="PANTHER" id="PTHR12738:SF0">
    <property type="entry name" value="NEUROENDOCRINE PROTEIN 7B2"/>
    <property type="match status" value="1"/>
</dbReference>
<evidence type="ECO:0000256" key="2">
    <source>
        <dbReference type="ARBA" id="ARBA00006348"/>
    </source>
</evidence>
<dbReference type="GO" id="GO:0046883">
    <property type="term" value="P:regulation of hormone secretion"/>
    <property type="evidence" value="ECO:0007669"/>
    <property type="project" value="TreeGrafter"/>
</dbReference>
<dbReference type="AlphaFoldDB" id="A0AAX7SVJ1"/>
<evidence type="ECO:0000256" key="3">
    <source>
        <dbReference type="ARBA" id="ARBA00019589"/>
    </source>
</evidence>
<comment type="subcellular location">
    <subcellularLocation>
        <location evidence="1">Secreted</location>
    </subcellularLocation>
</comment>
<dbReference type="Pfam" id="PF05281">
    <property type="entry name" value="Secretogranin_V"/>
    <property type="match status" value="1"/>
</dbReference>
<dbReference type="GO" id="GO:0030141">
    <property type="term" value="C:secretory granule"/>
    <property type="evidence" value="ECO:0007669"/>
    <property type="project" value="InterPro"/>
</dbReference>
<feature type="region of interest" description="Disordered" evidence="10">
    <location>
        <begin position="181"/>
        <end position="202"/>
    </location>
</feature>
<reference evidence="13" key="2">
    <citation type="submission" date="2023-03" db="EMBL/GenBank/DDBJ databases">
        <authorList>
            <consortium name="Wellcome Sanger Institute Data Sharing"/>
        </authorList>
    </citation>
    <scope>NUCLEOTIDE SEQUENCE [LARGE SCALE GENOMIC DNA]</scope>
</reference>
<dbReference type="PANTHER" id="PTHR12738">
    <property type="entry name" value="NEUROENDOCRINE PROTEIN 7B2"/>
    <property type="match status" value="1"/>
</dbReference>
<name>A0AAX7SVJ1_ASTCA</name>
<dbReference type="GO" id="GO:0007218">
    <property type="term" value="P:neuropeptide signaling pathway"/>
    <property type="evidence" value="ECO:0007669"/>
    <property type="project" value="InterPro"/>
</dbReference>
<evidence type="ECO:0000313" key="13">
    <source>
        <dbReference type="Proteomes" id="UP000265100"/>
    </source>
</evidence>
<reference evidence="12" key="3">
    <citation type="submission" date="2025-08" db="UniProtKB">
        <authorList>
            <consortium name="Ensembl"/>
        </authorList>
    </citation>
    <scope>IDENTIFICATION</scope>
</reference>
<evidence type="ECO:0000256" key="8">
    <source>
        <dbReference type="ARBA" id="ARBA00023157"/>
    </source>
</evidence>
<accession>A0AAX7SVJ1</accession>
<organism evidence="12 13">
    <name type="scientific">Astatotilapia calliptera</name>
    <name type="common">Eastern happy</name>
    <name type="synonym">Chromis callipterus</name>
    <dbReference type="NCBI Taxonomy" id="8154"/>
    <lineage>
        <taxon>Eukaryota</taxon>
        <taxon>Metazoa</taxon>
        <taxon>Chordata</taxon>
        <taxon>Craniata</taxon>
        <taxon>Vertebrata</taxon>
        <taxon>Euteleostomi</taxon>
        <taxon>Actinopterygii</taxon>
        <taxon>Neopterygii</taxon>
        <taxon>Teleostei</taxon>
        <taxon>Neoteleostei</taxon>
        <taxon>Acanthomorphata</taxon>
        <taxon>Ovalentaria</taxon>
        <taxon>Cichlomorphae</taxon>
        <taxon>Cichliformes</taxon>
        <taxon>Cichlidae</taxon>
        <taxon>African cichlids</taxon>
        <taxon>Pseudocrenilabrinae</taxon>
        <taxon>Haplochromini</taxon>
        <taxon>Astatotilapia</taxon>
    </lineage>
</organism>
<dbReference type="Ensembl" id="ENSACLT00000059284.1">
    <property type="protein sequence ID" value="ENSACLP00000048408.1"/>
    <property type="gene ID" value="ENSACLG00000026743.2"/>
</dbReference>
<dbReference type="GO" id="GO:0030234">
    <property type="term" value="F:enzyme regulator activity"/>
    <property type="evidence" value="ECO:0007669"/>
    <property type="project" value="TreeGrafter"/>
</dbReference>
<gene>
    <name evidence="12" type="primary">SCG5</name>
</gene>
<keyword evidence="5" id="KW-0964">Secreted</keyword>
<evidence type="ECO:0000256" key="1">
    <source>
        <dbReference type="ARBA" id="ARBA00004613"/>
    </source>
</evidence>
<evidence type="ECO:0000313" key="12">
    <source>
        <dbReference type="Ensembl" id="ENSACLP00000048408.1"/>
    </source>
</evidence>
<reference evidence="12" key="4">
    <citation type="submission" date="2025-09" db="UniProtKB">
        <authorList>
            <consortium name="Ensembl"/>
        </authorList>
    </citation>
    <scope>IDENTIFICATION</scope>
</reference>
<protein>
    <recommendedName>
        <fullName evidence="3">Neuroendocrine protein 7B2</fullName>
    </recommendedName>
</protein>
<evidence type="ECO:0000256" key="4">
    <source>
        <dbReference type="ARBA" id="ARBA00022448"/>
    </source>
</evidence>
<comment type="similarity">
    <text evidence="2">Belongs to the 7B2 family.</text>
</comment>